<comment type="caution">
    <text evidence="2">The sequence shown here is derived from an EMBL/GenBank/DDBJ whole genome shotgun (WGS) entry which is preliminary data.</text>
</comment>
<dbReference type="PANTHER" id="PTHR35004:SF7">
    <property type="entry name" value="INTEGRASE PROTEIN"/>
    <property type="match status" value="1"/>
</dbReference>
<feature type="domain" description="Integrase catalytic" evidence="1">
    <location>
        <begin position="1"/>
        <end position="103"/>
    </location>
</feature>
<dbReference type="RefSeq" id="WP_221300336.1">
    <property type="nucleotide sequence ID" value="NZ_JACIJD010000067.1"/>
</dbReference>
<sequence>MFRVAKADALAGQGMTQFGRALAELIIEILCANSSQAKGRVERANRTLQDRLAKELQREGIFTIEEANRFLSGFVERFNTRFALPPARPANLHRPLKIPLSRLRDILCRREFRYVGQQLQLSWQRKLLTLEPAR</sequence>
<dbReference type="PANTHER" id="PTHR35004">
    <property type="entry name" value="TRANSPOSASE RV3428C-RELATED"/>
    <property type="match status" value="1"/>
</dbReference>
<dbReference type="AlphaFoldDB" id="A0A840YD60"/>
<reference evidence="2 3" key="1">
    <citation type="submission" date="2020-08" db="EMBL/GenBank/DDBJ databases">
        <title>Genomic Encyclopedia of Type Strains, Phase IV (KMG-IV): sequencing the most valuable type-strain genomes for metagenomic binning, comparative biology and taxonomic classification.</title>
        <authorList>
            <person name="Goeker M."/>
        </authorList>
    </citation>
    <scope>NUCLEOTIDE SEQUENCE [LARGE SCALE GENOMIC DNA]</scope>
    <source>
        <strain evidence="2 3">DSM 25622</strain>
    </source>
</reference>
<dbReference type="SUPFAM" id="SSF53098">
    <property type="entry name" value="Ribonuclease H-like"/>
    <property type="match status" value="1"/>
</dbReference>
<evidence type="ECO:0000259" key="1">
    <source>
        <dbReference type="PROSITE" id="PS50994"/>
    </source>
</evidence>
<dbReference type="InterPro" id="IPR012337">
    <property type="entry name" value="RNaseH-like_sf"/>
</dbReference>
<proteinExistence type="predicted"/>
<dbReference type="PROSITE" id="PS50994">
    <property type="entry name" value="INTEGRASE"/>
    <property type="match status" value="1"/>
</dbReference>
<evidence type="ECO:0000313" key="2">
    <source>
        <dbReference type="EMBL" id="MBB5696619.1"/>
    </source>
</evidence>
<dbReference type="InterPro" id="IPR001584">
    <property type="entry name" value="Integrase_cat-core"/>
</dbReference>
<organism evidence="2 3">
    <name type="scientific">Muricoccus pecuniae</name>
    <dbReference type="NCBI Taxonomy" id="693023"/>
    <lineage>
        <taxon>Bacteria</taxon>
        <taxon>Pseudomonadati</taxon>
        <taxon>Pseudomonadota</taxon>
        <taxon>Alphaproteobacteria</taxon>
        <taxon>Acetobacterales</taxon>
        <taxon>Roseomonadaceae</taxon>
        <taxon>Muricoccus</taxon>
    </lineage>
</organism>
<protein>
    <recommendedName>
        <fullName evidence="1">Integrase catalytic domain-containing protein</fullName>
    </recommendedName>
</protein>
<dbReference type="Proteomes" id="UP000580654">
    <property type="component" value="Unassembled WGS sequence"/>
</dbReference>
<keyword evidence="3" id="KW-1185">Reference proteome</keyword>
<evidence type="ECO:0000313" key="3">
    <source>
        <dbReference type="Proteomes" id="UP000580654"/>
    </source>
</evidence>
<gene>
    <name evidence="2" type="ORF">FHS87_004693</name>
</gene>
<dbReference type="GO" id="GO:0015074">
    <property type="term" value="P:DNA integration"/>
    <property type="evidence" value="ECO:0007669"/>
    <property type="project" value="InterPro"/>
</dbReference>
<name>A0A840YD60_9PROT</name>
<accession>A0A840YD60</accession>
<dbReference type="EMBL" id="JACIJD010000067">
    <property type="protein sequence ID" value="MBB5696619.1"/>
    <property type="molecule type" value="Genomic_DNA"/>
</dbReference>